<dbReference type="InterPro" id="IPR009769">
    <property type="entry name" value="EDR2_C"/>
</dbReference>
<evidence type="ECO:0000256" key="1">
    <source>
        <dbReference type="SAM" id="MobiDB-lite"/>
    </source>
</evidence>
<organism evidence="3 4">
    <name type="scientific">Triparma laevis f. inornata</name>
    <dbReference type="NCBI Taxonomy" id="1714386"/>
    <lineage>
        <taxon>Eukaryota</taxon>
        <taxon>Sar</taxon>
        <taxon>Stramenopiles</taxon>
        <taxon>Ochrophyta</taxon>
        <taxon>Bolidophyceae</taxon>
        <taxon>Parmales</taxon>
        <taxon>Triparmaceae</taxon>
        <taxon>Triparma</taxon>
    </lineage>
</organism>
<feature type="domain" description="Protein ENHANCED DISEASE RESISTANCE 2 C-terminal" evidence="2">
    <location>
        <begin position="37"/>
        <end position="253"/>
    </location>
</feature>
<feature type="region of interest" description="Disordered" evidence="1">
    <location>
        <begin position="254"/>
        <end position="274"/>
    </location>
</feature>
<evidence type="ECO:0000259" key="2">
    <source>
        <dbReference type="Pfam" id="PF07059"/>
    </source>
</evidence>
<dbReference type="AlphaFoldDB" id="A0A9W7DV75"/>
<dbReference type="Pfam" id="PF07059">
    <property type="entry name" value="EDR2_C"/>
    <property type="match status" value="1"/>
</dbReference>
<sequence length="274" mass="30579">MSSFAGQESAEAAAWPYYAGSILPHDETEPSTGTGSWWELEDGTFNLRSKTYLDNKVKEPSAPAGFATISVTVIDSVGMLTELGKRLIPLRDFLAKEEGEFIVINRAVPVGGGRVQNIIIVGKRVLCVGEDPVFDWTWDRYKKGDDEYRNLRMKYLPKLRVAPWLVTSAIDLLGGQRPVIMGKGYLKQNNYSGDNWVEFDIDIASSKIANSIAGTIMGYCSSLVINEAFVVEGKEEDELPERMLIQHEFRKVDTGTASRPLKEGDYVRAEEEEK</sequence>
<comment type="caution">
    <text evidence="3">The sequence shown here is derived from an EMBL/GenBank/DDBJ whole genome shotgun (WGS) entry which is preliminary data.</text>
</comment>
<dbReference type="PANTHER" id="PTHR12136">
    <property type="entry name" value="ENHANCED DISEASE RESISTANCE-RELATED"/>
    <property type="match status" value="1"/>
</dbReference>
<dbReference type="InterPro" id="IPR045096">
    <property type="entry name" value="EDR2-like"/>
</dbReference>
<reference evidence="4" key="1">
    <citation type="journal article" date="2023" name="Commun. Biol.">
        <title>Genome analysis of Parmales, the sister group of diatoms, reveals the evolutionary specialization of diatoms from phago-mixotrophs to photoautotrophs.</title>
        <authorList>
            <person name="Ban H."/>
            <person name="Sato S."/>
            <person name="Yoshikawa S."/>
            <person name="Yamada K."/>
            <person name="Nakamura Y."/>
            <person name="Ichinomiya M."/>
            <person name="Sato N."/>
            <person name="Blanc-Mathieu R."/>
            <person name="Endo H."/>
            <person name="Kuwata A."/>
            <person name="Ogata H."/>
        </authorList>
    </citation>
    <scope>NUCLEOTIDE SEQUENCE [LARGE SCALE GENOMIC DNA]</scope>
</reference>
<dbReference type="Proteomes" id="UP001162640">
    <property type="component" value="Unassembled WGS sequence"/>
</dbReference>
<accession>A0A9W7DV75</accession>
<dbReference type="PANTHER" id="PTHR12136:SF41">
    <property type="entry name" value="PLECKSTRIN HOMOLOGY (PH) AND LIPID-BINDING START DOMAINS-CONTAINING PROTEIN"/>
    <property type="match status" value="1"/>
</dbReference>
<feature type="compositionally biased region" description="Basic and acidic residues" evidence="1">
    <location>
        <begin position="260"/>
        <end position="274"/>
    </location>
</feature>
<evidence type="ECO:0000313" key="4">
    <source>
        <dbReference type="Proteomes" id="UP001162640"/>
    </source>
</evidence>
<name>A0A9W7DV75_9STRA</name>
<protein>
    <recommendedName>
        <fullName evidence="2">Protein ENHANCED DISEASE RESISTANCE 2 C-terminal domain-containing protein</fullName>
    </recommendedName>
</protein>
<dbReference type="EMBL" id="BLQM01000049">
    <property type="protein sequence ID" value="GMH56177.1"/>
    <property type="molecule type" value="Genomic_DNA"/>
</dbReference>
<proteinExistence type="predicted"/>
<gene>
    <name evidence="3" type="ORF">TL16_g02076</name>
</gene>
<evidence type="ECO:0000313" key="3">
    <source>
        <dbReference type="EMBL" id="GMH56177.1"/>
    </source>
</evidence>